<dbReference type="InterPro" id="IPR002932">
    <property type="entry name" value="Glu_synthdom"/>
</dbReference>
<dbReference type="GO" id="GO:0015930">
    <property type="term" value="F:glutamate synthase activity"/>
    <property type="evidence" value="ECO:0007669"/>
    <property type="project" value="InterPro"/>
</dbReference>
<evidence type="ECO:0000256" key="1">
    <source>
        <dbReference type="ARBA" id="ARBA00009716"/>
    </source>
</evidence>
<feature type="domain" description="Glutamate synthase" evidence="2">
    <location>
        <begin position="233"/>
        <end position="551"/>
    </location>
</feature>
<gene>
    <name evidence="3" type="ORF">HK100_009524</name>
</gene>
<sequence>MTFLNSDLELKMQLQLTAITNGSRLINARICPVYGGRILQTSGNIGLISTCPNLQRRLQSSLSQSRRANMKLWSTLAGKFGRTNFPDWIESWGPKPFYHTGYALVAVAASSFVVAGVGSFVPYAISAIVGGYWYVGITDMRQVRHANNIGPELHQYIIEGPLEGVPYTKEERSMAYARSKPSSTQSMPFGTRLDVNAVGYEWCAHSFFPTTVPHTSERTIIGGKDCLQKYNASLLNISGMSYGALSSRAILALNSGAKRGHFYHNTGEGGLSPYHLENGGDLVWNIGTGYFGCRTMDGKFDAQMFAERATKEQVKMIELKMSQGAKPGHGGLLPADKITKQISEMRNVPMGEDCVSPPFHTAYPPTPEGLLSFIVKLRNLSGGKPIGIKLCVGRIDELASLIHAMQVTGIKPDFITVDGGEGGTGAAPVEFSNSVGMPMLEGLTLVNGLLRGAGIRQDIKVIASGKILSGFSMIRAFALGADICNSARAFLFSLGCIQALKCNSNKCPTGITTSDPDLMQGLDVIEKSKRVYRFHNSTLHVAMELVGAMGLDDPHKLEPRHVMKRISTREVASYEELYPSVSIGSLVAGEGSKRFQGIWDQAVKDAEGRNASQKA</sequence>
<comment type="caution">
    <text evidence="3">The sequence shown here is derived from an EMBL/GenBank/DDBJ whole genome shotgun (WGS) entry which is preliminary data.</text>
</comment>
<name>A0AAD5T375_9FUNG</name>
<dbReference type="Proteomes" id="UP001211907">
    <property type="component" value="Unassembled WGS sequence"/>
</dbReference>
<dbReference type="InterPro" id="IPR013785">
    <property type="entry name" value="Aldolase_TIM"/>
</dbReference>
<dbReference type="PANTHER" id="PTHR43819">
    <property type="entry name" value="ARCHAEAL-TYPE GLUTAMATE SYNTHASE [NADPH]"/>
    <property type="match status" value="1"/>
</dbReference>
<evidence type="ECO:0000259" key="2">
    <source>
        <dbReference type="Pfam" id="PF01645"/>
    </source>
</evidence>
<reference evidence="3" key="1">
    <citation type="submission" date="2020-05" db="EMBL/GenBank/DDBJ databases">
        <title>Phylogenomic resolution of chytrid fungi.</title>
        <authorList>
            <person name="Stajich J.E."/>
            <person name="Amses K."/>
            <person name="Simmons R."/>
            <person name="Seto K."/>
            <person name="Myers J."/>
            <person name="Bonds A."/>
            <person name="Quandt C.A."/>
            <person name="Barry K."/>
            <person name="Liu P."/>
            <person name="Grigoriev I."/>
            <person name="Longcore J.E."/>
            <person name="James T.Y."/>
        </authorList>
    </citation>
    <scope>NUCLEOTIDE SEQUENCE</scope>
    <source>
        <strain evidence="3">JEL0513</strain>
    </source>
</reference>
<proteinExistence type="inferred from homology"/>
<evidence type="ECO:0000313" key="3">
    <source>
        <dbReference type="EMBL" id="KAJ3127851.1"/>
    </source>
</evidence>
<protein>
    <recommendedName>
        <fullName evidence="2">Glutamate synthase domain-containing protein</fullName>
    </recommendedName>
</protein>
<dbReference type="PANTHER" id="PTHR43819:SF1">
    <property type="entry name" value="ARCHAEAL-TYPE GLUTAMATE SYNTHASE [NADPH]"/>
    <property type="match status" value="1"/>
</dbReference>
<comment type="similarity">
    <text evidence="1">Belongs to the glutamate synthase family.</text>
</comment>
<dbReference type="SUPFAM" id="SSF51395">
    <property type="entry name" value="FMN-linked oxidoreductases"/>
    <property type="match status" value="1"/>
</dbReference>
<dbReference type="AlphaFoldDB" id="A0AAD5T375"/>
<dbReference type="GO" id="GO:0006537">
    <property type="term" value="P:glutamate biosynthetic process"/>
    <property type="evidence" value="ECO:0007669"/>
    <property type="project" value="InterPro"/>
</dbReference>
<keyword evidence="4" id="KW-1185">Reference proteome</keyword>
<evidence type="ECO:0000313" key="4">
    <source>
        <dbReference type="Proteomes" id="UP001211907"/>
    </source>
</evidence>
<organism evidence="3 4">
    <name type="scientific">Physocladia obscura</name>
    <dbReference type="NCBI Taxonomy" id="109957"/>
    <lineage>
        <taxon>Eukaryota</taxon>
        <taxon>Fungi</taxon>
        <taxon>Fungi incertae sedis</taxon>
        <taxon>Chytridiomycota</taxon>
        <taxon>Chytridiomycota incertae sedis</taxon>
        <taxon>Chytridiomycetes</taxon>
        <taxon>Chytridiales</taxon>
        <taxon>Chytriomycetaceae</taxon>
        <taxon>Physocladia</taxon>
    </lineage>
</organism>
<dbReference type="CDD" id="cd02808">
    <property type="entry name" value="GltS_FMN"/>
    <property type="match status" value="1"/>
</dbReference>
<accession>A0AAD5T375</accession>
<dbReference type="EMBL" id="JADGJH010000491">
    <property type="protein sequence ID" value="KAJ3127851.1"/>
    <property type="molecule type" value="Genomic_DNA"/>
</dbReference>
<dbReference type="Gene3D" id="3.20.20.70">
    <property type="entry name" value="Aldolase class I"/>
    <property type="match status" value="1"/>
</dbReference>
<dbReference type="Pfam" id="PF01645">
    <property type="entry name" value="Glu_synthase"/>
    <property type="match status" value="1"/>
</dbReference>